<reference evidence="10 11" key="1">
    <citation type="journal article" date="2016" name="Nat. Commun.">
        <title>Thousands of microbial genomes shed light on interconnected biogeochemical processes in an aquifer system.</title>
        <authorList>
            <person name="Anantharaman K."/>
            <person name="Brown C.T."/>
            <person name="Hug L.A."/>
            <person name="Sharon I."/>
            <person name="Castelle C.J."/>
            <person name="Probst A.J."/>
            <person name="Thomas B.C."/>
            <person name="Singh A."/>
            <person name="Wilkins M.J."/>
            <person name="Karaoz U."/>
            <person name="Brodie E.L."/>
            <person name="Williams K.H."/>
            <person name="Hubbard S.S."/>
            <person name="Banfield J.F."/>
        </authorList>
    </citation>
    <scope>NUCLEOTIDE SEQUENCE [LARGE SCALE GENOMIC DNA]</scope>
</reference>
<evidence type="ECO:0000256" key="7">
    <source>
        <dbReference type="ARBA" id="ARBA00048816"/>
    </source>
</evidence>
<keyword evidence="5 8" id="KW-0067">ATP-binding</keyword>
<dbReference type="UniPathway" id="UPA00068">
    <property type="reaction ID" value="UER00171"/>
</dbReference>
<feature type="binding site" evidence="8">
    <location>
        <position position="302"/>
    </location>
    <ligand>
        <name>L-glutamine</name>
        <dbReference type="ChEBI" id="CHEBI:58359"/>
    </ligand>
</feature>
<dbReference type="PANTHER" id="PTHR43418">
    <property type="entry name" value="MULTIFUNCTIONAL TRYPTOPHAN BIOSYNTHESIS PROTEIN-RELATED"/>
    <property type="match status" value="1"/>
</dbReference>
<dbReference type="Pfam" id="PF00117">
    <property type="entry name" value="GATase"/>
    <property type="match status" value="1"/>
</dbReference>
<evidence type="ECO:0000256" key="8">
    <source>
        <dbReference type="HAMAP-Rule" id="MF_01209"/>
    </source>
</evidence>
<evidence type="ECO:0000259" key="9">
    <source>
        <dbReference type="SMART" id="SM01097"/>
    </source>
</evidence>
<dbReference type="SMART" id="SM01097">
    <property type="entry name" value="CPSase_sm_chain"/>
    <property type="match status" value="1"/>
</dbReference>
<feature type="region of interest" description="CPSase" evidence="8">
    <location>
        <begin position="1"/>
        <end position="184"/>
    </location>
</feature>
<dbReference type="SUPFAM" id="SSF52317">
    <property type="entry name" value="Class I glutamine amidotransferase-like"/>
    <property type="match status" value="1"/>
</dbReference>
<comment type="pathway">
    <text evidence="8">Pyrimidine metabolism; UMP biosynthesis via de novo pathway; (S)-dihydroorotate from bicarbonate: step 1/3.</text>
</comment>
<feature type="binding site" evidence="8">
    <location>
        <position position="49"/>
    </location>
    <ligand>
        <name>L-glutamine</name>
        <dbReference type="ChEBI" id="CHEBI:58359"/>
    </ligand>
</feature>
<keyword evidence="3 8" id="KW-0436">Ligase</keyword>
<evidence type="ECO:0000256" key="3">
    <source>
        <dbReference type="ARBA" id="ARBA00022598"/>
    </source>
</evidence>
<evidence type="ECO:0000256" key="4">
    <source>
        <dbReference type="ARBA" id="ARBA00022741"/>
    </source>
</evidence>
<evidence type="ECO:0000256" key="6">
    <source>
        <dbReference type="ARBA" id="ARBA00022962"/>
    </source>
</evidence>
<dbReference type="GO" id="GO:0006541">
    <property type="term" value="P:glutamine metabolic process"/>
    <property type="evidence" value="ECO:0007669"/>
    <property type="project" value="InterPro"/>
</dbReference>
<feature type="binding site" evidence="8">
    <location>
        <position position="300"/>
    </location>
    <ligand>
        <name>L-glutamine</name>
        <dbReference type="ChEBI" id="CHEBI:58359"/>
    </ligand>
</feature>
<dbReference type="SUPFAM" id="SSF52021">
    <property type="entry name" value="Carbamoyl phosphate synthetase, small subunit N-terminal domain"/>
    <property type="match status" value="1"/>
</dbReference>
<feature type="binding site" evidence="8">
    <location>
        <position position="230"/>
    </location>
    <ligand>
        <name>L-glutamine</name>
        <dbReference type="ChEBI" id="CHEBI:58359"/>
    </ligand>
</feature>
<dbReference type="InterPro" id="IPR036480">
    <property type="entry name" value="CarbP_synth_ssu_N_sf"/>
</dbReference>
<organism evidence="10 11">
    <name type="scientific">Candidatus Doudnabacteria bacterium RIFCSPHIGHO2_01_FULL_43_23</name>
    <dbReference type="NCBI Taxonomy" id="1817822"/>
    <lineage>
        <taxon>Bacteria</taxon>
        <taxon>Candidatus Doudnaibacteriota</taxon>
    </lineage>
</organism>
<dbReference type="AlphaFoldDB" id="A0A1F5NUU3"/>
<dbReference type="InterPro" id="IPR002474">
    <property type="entry name" value="CarbamoylP_synth_ssu_N"/>
</dbReference>
<comment type="pathway">
    <text evidence="1 8">Amino-acid biosynthesis; L-arginine biosynthesis; carbamoyl phosphate from bicarbonate: step 1/1.</text>
</comment>
<comment type="caution">
    <text evidence="10">The sequence shown here is derived from an EMBL/GenBank/DDBJ whole genome shotgun (WGS) entry which is preliminary data.</text>
</comment>
<evidence type="ECO:0000256" key="2">
    <source>
        <dbReference type="ARBA" id="ARBA00007800"/>
    </source>
</evidence>
<evidence type="ECO:0000256" key="5">
    <source>
        <dbReference type="ARBA" id="ARBA00022840"/>
    </source>
</evidence>
<gene>
    <name evidence="8" type="primary">carA</name>
    <name evidence="10" type="ORF">A2826_02145</name>
</gene>
<feature type="active site" description="Nucleophile" evidence="8">
    <location>
        <position position="258"/>
    </location>
</feature>
<dbReference type="NCBIfam" id="NF009475">
    <property type="entry name" value="PRK12838.1"/>
    <property type="match status" value="1"/>
</dbReference>
<keyword evidence="8" id="KW-0055">Arginine biosynthesis</keyword>
<sequence>MPLIQSKLVLKNGKEFNGFSPSYQRGIFFGEVVFNTGMTGYVETLTDPSYAGQILTFTYPLIGNYGVPGAKAWESKKIHVRGVIVSEACENWSHQEGQLSLLDWLRKQNIPIVTDIDTRALTKLLRDHGVMLGAIKNPGGARRASQTGGQARTINQLEFSDPNEENLAAIASIKKKKIYGNGKKKIIAVDCGMKENIIRSLAKFPVTIMRVPYNYDYTAEQFDGIFLSNGPGDPKMALETITILKKALKYKKPVFGICLGSQIMGLASGATTYKLPFGHRGQNQPCQNVRDGRCYITSQNHGYAVAEKSLLGDWYVNFRNLNDGTIEGIAHKKLPFFSVQFHPEASPGPTDTRILFEEFFKLL</sequence>
<feature type="binding site" evidence="8">
    <location>
        <position position="259"/>
    </location>
    <ligand>
        <name>L-glutamine</name>
        <dbReference type="ChEBI" id="CHEBI:58359"/>
    </ligand>
</feature>
<dbReference type="GO" id="GO:0004359">
    <property type="term" value="F:glutaminase activity"/>
    <property type="evidence" value="ECO:0007669"/>
    <property type="project" value="RHEA"/>
</dbReference>
<dbReference type="EC" id="6.3.5.5" evidence="8"/>
<dbReference type="Gene3D" id="3.50.30.20">
    <property type="entry name" value="Carbamoyl-phosphate synthase small subunit, N-terminal domain"/>
    <property type="match status" value="1"/>
</dbReference>
<comment type="catalytic activity">
    <reaction evidence="7 8">
        <text>hydrogencarbonate + L-glutamine + 2 ATP + H2O = carbamoyl phosphate + L-glutamate + 2 ADP + phosphate + 2 H(+)</text>
        <dbReference type="Rhea" id="RHEA:18633"/>
        <dbReference type="ChEBI" id="CHEBI:15377"/>
        <dbReference type="ChEBI" id="CHEBI:15378"/>
        <dbReference type="ChEBI" id="CHEBI:17544"/>
        <dbReference type="ChEBI" id="CHEBI:29985"/>
        <dbReference type="ChEBI" id="CHEBI:30616"/>
        <dbReference type="ChEBI" id="CHEBI:43474"/>
        <dbReference type="ChEBI" id="CHEBI:58228"/>
        <dbReference type="ChEBI" id="CHEBI:58359"/>
        <dbReference type="ChEBI" id="CHEBI:456216"/>
        <dbReference type="EC" id="6.3.5.5"/>
    </reaction>
</comment>
<dbReference type="GO" id="GO:0006207">
    <property type="term" value="P:'de novo' pyrimidine nucleobase biosynthetic process"/>
    <property type="evidence" value="ECO:0007669"/>
    <property type="project" value="InterPro"/>
</dbReference>
<comment type="subunit">
    <text evidence="8">Composed of two chains; the small (or glutamine) chain promotes the hydrolysis of glutamine to ammonia, which is used by the large (or ammonia) chain to synthesize carbamoyl phosphate. Tetramer of heterodimers (alpha,beta)4.</text>
</comment>
<dbReference type="InterPro" id="IPR050472">
    <property type="entry name" value="Anth_synth/Amidotransfase"/>
</dbReference>
<name>A0A1F5NUU3_9BACT</name>
<comment type="catalytic activity">
    <reaction evidence="8">
        <text>L-glutamine + H2O = L-glutamate + NH4(+)</text>
        <dbReference type="Rhea" id="RHEA:15889"/>
        <dbReference type="ChEBI" id="CHEBI:15377"/>
        <dbReference type="ChEBI" id="CHEBI:28938"/>
        <dbReference type="ChEBI" id="CHEBI:29985"/>
        <dbReference type="ChEBI" id="CHEBI:58359"/>
    </reaction>
</comment>
<dbReference type="HAMAP" id="MF_01209">
    <property type="entry name" value="CPSase_S_chain"/>
    <property type="match status" value="1"/>
</dbReference>
<comment type="function">
    <text evidence="8">Small subunit of the glutamine-dependent carbamoyl phosphate synthetase (CPSase). CPSase catalyzes the formation of carbamoyl phosphate from the ammonia moiety of glutamine, carbonate, and phosphate donated by ATP, constituting the first step of 2 biosynthetic pathways, one leading to arginine and/or urea and the other to pyrimidine nucleotides. The small subunit (glutamine amidotransferase) binds and cleaves glutamine to supply the large subunit with the substrate ammonia.</text>
</comment>
<dbReference type="Gene3D" id="3.40.50.880">
    <property type="match status" value="1"/>
</dbReference>
<dbReference type="GO" id="GO:0006526">
    <property type="term" value="P:L-arginine biosynthetic process"/>
    <property type="evidence" value="ECO:0007669"/>
    <property type="project" value="UniProtKB-UniRule"/>
</dbReference>
<dbReference type="UniPathway" id="UPA00070">
    <property type="reaction ID" value="UER00115"/>
</dbReference>
<dbReference type="InterPro" id="IPR006274">
    <property type="entry name" value="CarbamoylP_synth_ssu"/>
</dbReference>
<dbReference type="EMBL" id="MFEI01000008">
    <property type="protein sequence ID" value="OGE81334.1"/>
    <property type="molecule type" value="Genomic_DNA"/>
</dbReference>
<keyword evidence="8" id="KW-0665">Pyrimidine biosynthesis</keyword>
<dbReference type="NCBIfam" id="TIGR01368">
    <property type="entry name" value="CPSaseIIsmall"/>
    <property type="match status" value="1"/>
</dbReference>
<dbReference type="InterPro" id="IPR035686">
    <property type="entry name" value="CPSase_GATase1"/>
</dbReference>
<feature type="active site" evidence="8">
    <location>
        <position position="344"/>
    </location>
</feature>
<comment type="similarity">
    <text evidence="2 8">Belongs to the CarA family.</text>
</comment>
<keyword evidence="6 8" id="KW-0315">Glutamine amidotransferase</keyword>
<proteinExistence type="inferred from homology"/>
<dbReference type="GO" id="GO:0005524">
    <property type="term" value="F:ATP binding"/>
    <property type="evidence" value="ECO:0007669"/>
    <property type="project" value="UniProtKB-UniRule"/>
</dbReference>
<dbReference type="CDD" id="cd01744">
    <property type="entry name" value="GATase1_CPSase"/>
    <property type="match status" value="1"/>
</dbReference>
<keyword evidence="4 8" id="KW-0547">Nucleotide-binding</keyword>
<evidence type="ECO:0000313" key="10">
    <source>
        <dbReference type="EMBL" id="OGE81334.1"/>
    </source>
</evidence>
<dbReference type="PRINTS" id="PR00096">
    <property type="entry name" value="GATASE"/>
</dbReference>
<feature type="binding site" evidence="8">
    <location>
        <position position="232"/>
    </location>
    <ligand>
        <name>L-glutamine</name>
        <dbReference type="ChEBI" id="CHEBI:58359"/>
    </ligand>
</feature>
<dbReference type="PRINTS" id="PR00097">
    <property type="entry name" value="ANTSNTHASEII"/>
</dbReference>
<evidence type="ECO:0000256" key="1">
    <source>
        <dbReference type="ARBA" id="ARBA00005077"/>
    </source>
</evidence>
<dbReference type="STRING" id="1817822.A2826_02145"/>
<feature type="domain" description="Carbamoyl-phosphate synthase small subunit N-terminal" evidence="9">
    <location>
        <begin position="4"/>
        <end position="136"/>
    </location>
</feature>
<dbReference type="InterPro" id="IPR017926">
    <property type="entry name" value="GATASE"/>
</dbReference>
<accession>A0A1F5NUU3</accession>
<keyword evidence="8" id="KW-0028">Amino-acid biosynthesis</keyword>
<dbReference type="PROSITE" id="PS51273">
    <property type="entry name" value="GATASE_TYPE_1"/>
    <property type="match status" value="1"/>
</dbReference>
<feature type="active site" evidence="8">
    <location>
        <position position="342"/>
    </location>
</feature>
<dbReference type="PANTHER" id="PTHR43418:SF7">
    <property type="entry name" value="CARBAMOYL-PHOSPHATE SYNTHASE SMALL CHAIN"/>
    <property type="match status" value="1"/>
</dbReference>
<evidence type="ECO:0000313" key="11">
    <source>
        <dbReference type="Proteomes" id="UP000177912"/>
    </source>
</evidence>
<dbReference type="InterPro" id="IPR029062">
    <property type="entry name" value="Class_I_gatase-like"/>
</dbReference>
<dbReference type="PRINTS" id="PR00099">
    <property type="entry name" value="CPSGATASE"/>
</dbReference>
<dbReference type="Pfam" id="PF00988">
    <property type="entry name" value="CPSase_sm_chain"/>
    <property type="match status" value="1"/>
</dbReference>
<dbReference type="GO" id="GO:0004088">
    <property type="term" value="F:carbamoyl-phosphate synthase (glutamine-hydrolyzing) activity"/>
    <property type="evidence" value="ECO:0007669"/>
    <property type="project" value="UniProtKB-UniRule"/>
</dbReference>
<dbReference type="Proteomes" id="UP000177912">
    <property type="component" value="Unassembled WGS sequence"/>
</dbReference>
<feature type="binding site" evidence="8">
    <location>
        <position position="262"/>
    </location>
    <ligand>
        <name>L-glutamine</name>
        <dbReference type="ChEBI" id="CHEBI:58359"/>
    </ligand>
</feature>
<dbReference type="GO" id="GO:0044205">
    <property type="term" value="P:'de novo' UMP biosynthetic process"/>
    <property type="evidence" value="ECO:0007669"/>
    <property type="project" value="UniProtKB-UniRule"/>
</dbReference>
<protein>
    <recommendedName>
        <fullName evidence="8">Carbamoyl phosphate synthase small chain</fullName>
        <ecNumber evidence="8">6.3.5.5</ecNumber>
    </recommendedName>
    <alternativeName>
        <fullName evidence="8">Carbamoyl phosphate synthetase glutamine chain</fullName>
    </alternativeName>
</protein>
<feature type="binding site" evidence="8">
    <location>
        <position position="303"/>
    </location>
    <ligand>
        <name>L-glutamine</name>
        <dbReference type="ChEBI" id="CHEBI:58359"/>
    </ligand>
</feature>